<feature type="domain" description="Mannitol dehydrogenase C-terminal" evidence="5">
    <location>
        <begin position="504"/>
        <end position="662"/>
    </location>
</feature>
<dbReference type="InterPro" id="IPR013328">
    <property type="entry name" value="6PGD_dom2"/>
</dbReference>
<organism evidence="6 7">
    <name type="scientific">Vitrella brassicaformis (strain CCMP3155)</name>
    <dbReference type="NCBI Taxonomy" id="1169540"/>
    <lineage>
        <taxon>Eukaryota</taxon>
        <taxon>Sar</taxon>
        <taxon>Alveolata</taxon>
        <taxon>Colpodellida</taxon>
        <taxon>Vitrellaceae</taxon>
        <taxon>Vitrella</taxon>
    </lineage>
</organism>
<dbReference type="InterPro" id="IPR036291">
    <property type="entry name" value="NAD(P)-bd_dom_sf"/>
</dbReference>
<dbReference type="OMA" id="FANEEDW"/>
<gene>
    <name evidence="6" type="ORF">Vbra_7523</name>
</gene>
<feature type="region of interest" description="Disordered" evidence="3">
    <location>
        <begin position="1"/>
        <end position="28"/>
    </location>
</feature>
<proteinExistence type="predicted"/>
<dbReference type="Proteomes" id="UP000041254">
    <property type="component" value="Unassembled WGS sequence"/>
</dbReference>
<dbReference type="Pfam" id="PF08125">
    <property type="entry name" value="Mannitol_dh_C"/>
    <property type="match status" value="1"/>
</dbReference>
<dbReference type="InterPro" id="IPR013131">
    <property type="entry name" value="Mannitol_DH_N"/>
</dbReference>
<dbReference type="AlphaFoldDB" id="A0A0G4EHR3"/>
<dbReference type="GO" id="GO:0019594">
    <property type="term" value="P:mannitol metabolic process"/>
    <property type="evidence" value="ECO:0007669"/>
    <property type="project" value="InterPro"/>
</dbReference>
<protein>
    <recommendedName>
        <fullName evidence="8">Mannitol dehydrogenase C-terminal domain-containing protein</fullName>
    </recommendedName>
</protein>
<dbReference type="PROSITE" id="PS00974">
    <property type="entry name" value="MANNITOL_DHGENASE"/>
    <property type="match status" value="1"/>
</dbReference>
<evidence type="ECO:0000256" key="3">
    <source>
        <dbReference type="SAM" id="MobiDB-lite"/>
    </source>
</evidence>
<keyword evidence="2" id="KW-0520">NAD</keyword>
<dbReference type="PANTHER" id="PTHR43362:SF1">
    <property type="entry name" value="MANNITOL DEHYDROGENASE 2-RELATED"/>
    <property type="match status" value="1"/>
</dbReference>
<accession>A0A0G4EHR3</accession>
<dbReference type="OrthoDB" id="440360at2759"/>
<dbReference type="GO" id="GO:0016616">
    <property type="term" value="F:oxidoreductase activity, acting on the CH-OH group of donors, NAD or NADP as acceptor"/>
    <property type="evidence" value="ECO:0007669"/>
    <property type="project" value="TreeGrafter"/>
</dbReference>
<dbReference type="VEuPathDB" id="CryptoDB:Vbra_7523"/>
<feature type="region of interest" description="Disordered" evidence="3">
    <location>
        <begin position="245"/>
        <end position="268"/>
    </location>
</feature>
<keyword evidence="7" id="KW-1185">Reference proteome</keyword>
<dbReference type="STRING" id="1169540.A0A0G4EHR3"/>
<dbReference type="EMBL" id="CDMY01000243">
    <property type="protein sequence ID" value="CEL96164.1"/>
    <property type="molecule type" value="Genomic_DNA"/>
</dbReference>
<name>A0A0G4EHR3_VITBC</name>
<sequence>MVESKVDKERSGAPAVLPDRRESEEITPESNEFAALNLILPDEAAPLSLPGYETIARIREKTNEFRKGYQNWRLHGAKGARGEAKDLFERKQRKGDATAKTRVDFQRRASREDFADEQLIDDKDAAAAGGGGAAAVGAAPTTPHHFANEEDWLRFYFSPHTPLLSLDEARKKSLLLPICQANLPRIKKLSEANRWHELKIPGYNRDASTVDCWIMHIGVGGFHRSHQAVYLDELLTAQARARESLHATGGSSSPKAGGGGGGGESAESLAKDPKWGLCGVGLMPFDTKMRDALRNQDYLYTVLTRSSTSNAARVVGSMMDYVYVPDQPERAIQRVSDPRTKIVSLTVTEKGYCQATDGGLDFQNPLIQHDLKDLSCPSSAIGFITAGLIRRRDANQVPFTVMACDNLPENGIVARRMVLDFAGRYDPSGALKEWVEENVCFPSSMVDRITPQTGPEHRDILAQDFLLLDEWPVVAEEFRQWVIEDKFSCGRPRFEHVGAMFVKDVHSYELMKLRLLNGGHGVLAYLGYLLGYRFVDDAVADVLVSSFLRSYMDEVTPTVKNVRIEIERYKEKIVERFGNRFIKDKIARIAEDGSTKFYNTMRESVMELCDRGLHIHHCSLGLAGWMRYMAAEDEQGDPIELKDPKSGALSKLAKDALSKPNNARCITEFLRNAFGDEFVSIDRIVTEVTLSFYALKKIGSKETLKSGGPLHALLRNRLTGDPQDTLTQLLQFSGV</sequence>
<evidence type="ECO:0000313" key="7">
    <source>
        <dbReference type="Proteomes" id="UP000041254"/>
    </source>
</evidence>
<dbReference type="PhylomeDB" id="A0A0G4EHR3"/>
<dbReference type="InterPro" id="IPR023027">
    <property type="entry name" value="Mannitol_DH_CS"/>
</dbReference>
<dbReference type="Gene3D" id="3.40.50.720">
    <property type="entry name" value="NAD(P)-binding Rossmann-like Domain"/>
    <property type="match status" value="1"/>
</dbReference>
<dbReference type="InParanoid" id="A0A0G4EHR3"/>
<dbReference type="InterPro" id="IPR050988">
    <property type="entry name" value="Mannitol_DH/Oxidoreductase"/>
</dbReference>
<evidence type="ECO:0000256" key="2">
    <source>
        <dbReference type="ARBA" id="ARBA00023027"/>
    </source>
</evidence>
<feature type="compositionally biased region" description="Basic and acidic residues" evidence="3">
    <location>
        <begin position="1"/>
        <end position="11"/>
    </location>
</feature>
<evidence type="ECO:0008006" key="8">
    <source>
        <dbReference type="Google" id="ProtNLM"/>
    </source>
</evidence>
<evidence type="ECO:0000256" key="1">
    <source>
        <dbReference type="ARBA" id="ARBA00023002"/>
    </source>
</evidence>
<feature type="domain" description="Mannitol dehydrogenase N-terminal" evidence="4">
    <location>
        <begin position="214"/>
        <end position="495"/>
    </location>
</feature>
<dbReference type="InterPro" id="IPR013118">
    <property type="entry name" value="Mannitol_DH_C"/>
</dbReference>
<dbReference type="Gene3D" id="1.10.1040.10">
    <property type="entry name" value="N-(1-d-carboxylethyl)-l-norvaline Dehydrogenase, domain 2"/>
    <property type="match status" value="1"/>
</dbReference>
<dbReference type="InterPro" id="IPR008927">
    <property type="entry name" value="6-PGluconate_DH-like_C_sf"/>
</dbReference>
<dbReference type="Pfam" id="PF01232">
    <property type="entry name" value="Mannitol_dh"/>
    <property type="match status" value="1"/>
</dbReference>
<dbReference type="SUPFAM" id="SSF48179">
    <property type="entry name" value="6-phosphogluconate dehydrogenase C-terminal domain-like"/>
    <property type="match status" value="1"/>
</dbReference>
<dbReference type="PANTHER" id="PTHR43362">
    <property type="entry name" value="MANNITOL DEHYDROGENASE DSF1-RELATED"/>
    <property type="match status" value="1"/>
</dbReference>
<evidence type="ECO:0000259" key="4">
    <source>
        <dbReference type="Pfam" id="PF01232"/>
    </source>
</evidence>
<keyword evidence="1" id="KW-0560">Oxidoreductase</keyword>
<reference evidence="6 7" key="1">
    <citation type="submission" date="2014-11" db="EMBL/GenBank/DDBJ databases">
        <authorList>
            <person name="Zhu J."/>
            <person name="Qi W."/>
            <person name="Song R."/>
        </authorList>
    </citation>
    <scope>NUCLEOTIDE SEQUENCE [LARGE SCALE GENOMIC DNA]</scope>
</reference>
<evidence type="ECO:0000259" key="5">
    <source>
        <dbReference type="Pfam" id="PF08125"/>
    </source>
</evidence>
<dbReference type="SUPFAM" id="SSF51735">
    <property type="entry name" value="NAD(P)-binding Rossmann-fold domains"/>
    <property type="match status" value="2"/>
</dbReference>
<evidence type="ECO:0000313" key="6">
    <source>
        <dbReference type="EMBL" id="CEL96164.1"/>
    </source>
</evidence>